<protein>
    <recommendedName>
        <fullName evidence="1">Uroporphyrinogen decarboxylase (URO-D) domain-containing protein</fullName>
    </recommendedName>
</protein>
<name>A0ABY5VCN5_9FIRM</name>
<dbReference type="PANTHER" id="PTHR47099:SF1">
    <property type="entry name" value="METHYLCOBAMIDE:COM METHYLTRANSFERASE MTBA"/>
    <property type="match status" value="1"/>
</dbReference>
<dbReference type="InterPro" id="IPR000257">
    <property type="entry name" value="Uroporphyrinogen_deCOase"/>
</dbReference>
<proteinExistence type="predicted"/>
<accession>A0ABY5VCN5</accession>
<evidence type="ECO:0000259" key="1">
    <source>
        <dbReference type="Pfam" id="PF01208"/>
    </source>
</evidence>
<sequence length="368" mass="41078">MSTEVMSGRERILAALKMQEVDRVPCVPLIVPYTAAQFPEDAPYYLPDIMKAAGHEVWTQIASDYNAMWVPTPDSGVRQSRSFKNGDLTITYETPVGTICEILRSGINSSMNPHVKHMICSVEDLKVFKYILEHSVMYGYSTKPIDDFNRANTGDDGILANIIPLSPLQDFLNYKAGVDNTYYIEDEDPDLFTEVMELYHQQNLQVVRKVAEESDAEVFVQAENISSTIMSPSHYEKYVLDYDNEYADILHEHGKIHVVHMCGKLQAMFPQIAQGKFDCVSDIAPEPTGNTELWEAAAALPNHAVKGGIGVGPFTSPDPHDCYLKAMEILEKTSGRRGVLLGSADSVPCGTTMEHLKEIRRAVDDFYA</sequence>
<dbReference type="PANTHER" id="PTHR47099">
    <property type="entry name" value="METHYLCOBAMIDE:COM METHYLTRANSFERASE MTBA"/>
    <property type="match status" value="1"/>
</dbReference>
<dbReference type="EMBL" id="CP102290">
    <property type="protein sequence ID" value="UWP58289.1"/>
    <property type="molecule type" value="Genomic_DNA"/>
</dbReference>
<feature type="domain" description="Uroporphyrinogen decarboxylase (URO-D)" evidence="1">
    <location>
        <begin position="187"/>
        <end position="365"/>
    </location>
</feature>
<dbReference type="InterPro" id="IPR038071">
    <property type="entry name" value="UROD/MetE-like_sf"/>
</dbReference>
<dbReference type="RefSeq" id="WP_028529401.1">
    <property type="nucleotide sequence ID" value="NZ_CABLBR010000024.1"/>
</dbReference>
<dbReference type="SUPFAM" id="SSF51726">
    <property type="entry name" value="UROD/MetE-like"/>
    <property type="match status" value="1"/>
</dbReference>
<evidence type="ECO:0000313" key="2">
    <source>
        <dbReference type="EMBL" id="UWP58289.1"/>
    </source>
</evidence>
<keyword evidence="3" id="KW-1185">Reference proteome</keyword>
<dbReference type="Gene3D" id="3.20.20.210">
    <property type="match status" value="1"/>
</dbReference>
<dbReference type="Pfam" id="PF01208">
    <property type="entry name" value="URO-D"/>
    <property type="match status" value="1"/>
</dbReference>
<dbReference type="Proteomes" id="UP001060164">
    <property type="component" value="Chromosome"/>
</dbReference>
<reference evidence="2" key="1">
    <citation type="journal article" date="2022" name="Cell">
        <title>Design, construction, and in vivo augmentation of a complex gut microbiome.</title>
        <authorList>
            <person name="Cheng A.G."/>
            <person name="Ho P.Y."/>
            <person name="Aranda-Diaz A."/>
            <person name="Jain S."/>
            <person name="Yu F.B."/>
            <person name="Meng X."/>
            <person name="Wang M."/>
            <person name="Iakiviak M."/>
            <person name="Nagashima K."/>
            <person name="Zhao A."/>
            <person name="Murugkar P."/>
            <person name="Patil A."/>
            <person name="Atabakhsh K."/>
            <person name="Weakley A."/>
            <person name="Yan J."/>
            <person name="Brumbaugh A.R."/>
            <person name="Higginbottom S."/>
            <person name="Dimas A."/>
            <person name="Shiver A.L."/>
            <person name="Deutschbauer A."/>
            <person name="Neff N."/>
            <person name="Sonnenburg J.L."/>
            <person name="Huang K.C."/>
            <person name="Fischbach M.A."/>
        </authorList>
    </citation>
    <scope>NUCLEOTIDE SEQUENCE</scope>
    <source>
        <strain evidence="2">DSM 19829</strain>
    </source>
</reference>
<evidence type="ECO:0000313" key="3">
    <source>
        <dbReference type="Proteomes" id="UP001060164"/>
    </source>
</evidence>
<gene>
    <name evidence="2" type="ORF">NQ502_12975</name>
</gene>
<dbReference type="InterPro" id="IPR052024">
    <property type="entry name" value="Methanogen_methyltrans"/>
</dbReference>
<organism evidence="2 3">
    <name type="scientific">Ruminococcus gauvreauii</name>
    <dbReference type="NCBI Taxonomy" id="438033"/>
    <lineage>
        <taxon>Bacteria</taxon>
        <taxon>Bacillati</taxon>
        <taxon>Bacillota</taxon>
        <taxon>Clostridia</taxon>
        <taxon>Eubacteriales</taxon>
        <taxon>Oscillospiraceae</taxon>
        <taxon>Ruminococcus</taxon>
    </lineage>
</organism>